<keyword evidence="4" id="KW-0997">Cell inner membrane</keyword>
<evidence type="ECO:0000256" key="9">
    <source>
        <dbReference type="SAM" id="Phobius"/>
    </source>
</evidence>
<feature type="transmembrane region" description="Helical" evidence="9">
    <location>
        <begin position="113"/>
        <end position="141"/>
    </location>
</feature>
<feature type="transmembrane region" description="Helical" evidence="9">
    <location>
        <begin position="83"/>
        <end position="101"/>
    </location>
</feature>
<evidence type="ECO:0000256" key="8">
    <source>
        <dbReference type="ARBA" id="ARBA00035655"/>
    </source>
</evidence>
<dbReference type="GO" id="GO:0005886">
    <property type="term" value="C:plasma membrane"/>
    <property type="evidence" value="ECO:0007669"/>
    <property type="project" value="UniProtKB-SubCell"/>
</dbReference>
<dbReference type="Pfam" id="PF04143">
    <property type="entry name" value="Sulf_transp"/>
    <property type="match status" value="1"/>
</dbReference>
<dbReference type="Proteomes" id="UP000198304">
    <property type="component" value="Unassembled WGS sequence"/>
</dbReference>
<gene>
    <name evidence="10" type="ORF">SAMN05446037_1004157</name>
</gene>
<keyword evidence="11" id="KW-1185">Reference proteome</keyword>
<evidence type="ECO:0000256" key="5">
    <source>
        <dbReference type="ARBA" id="ARBA00022692"/>
    </source>
</evidence>
<evidence type="ECO:0000313" key="10">
    <source>
        <dbReference type="EMBL" id="SNS11787.1"/>
    </source>
</evidence>
<evidence type="ECO:0000256" key="4">
    <source>
        <dbReference type="ARBA" id="ARBA00022519"/>
    </source>
</evidence>
<name>A0A239BUT7_9FIRM</name>
<evidence type="ECO:0000256" key="2">
    <source>
        <dbReference type="ARBA" id="ARBA00022448"/>
    </source>
</evidence>
<dbReference type="InterPro" id="IPR007272">
    <property type="entry name" value="Sulf_transp_TsuA/YedE"/>
</dbReference>
<keyword evidence="6 9" id="KW-1133">Transmembrane helix</keyword>
<dbReference type="PANTHER" id="PTHR30574">
    <property type="entry name" value="INNER MEMBRANE PROTEIN YEDE"/>
    <property type="match status" value="1"/>
</dbReference>
<dbReference type="PANTHER" id="PTHR30574:SF1">
    <property type="entry name" value="SULPHUR TRANSPORT DOMAIN-CONTAINING PROTEIN"/>
    <property type="match status" value="1"/>
</dbReference>
<feature type="transmembrane region" description="Helical" evidence="9">
    <location>
        <begin position="147"/>
        <end position="168"/>
    </location>
</feature>
<dbReference type="RefSeq" id="WP_089281937.1">
    <property type="nucleotide sequence ID" value="NZ_FZOJ01000004.1"/>
</dbReference>
<keyword evidence="2" id="KW-0813">Transport</keyword>
<comment type="subcellular location">
    <subcellularLocation>
        <location evidence="1">Cell inner membrane</location>
        <topology evidence="1">Multi-pass membrane protein</topology>
    </subcellularLocation>
</comment>
<feature type="transmembrane region" description="Helical" evidence="9">
    <location>
        <begin position="12"/>
        <end position="30"/>
    </location>
</feature>
<comment type="similarity">
    <text evidence="8">Belongs to the TsuA/YedE (TC 9.B.102) family.</text>
</comment>
<keyword evidence="7 9" id="KW-0472">Membrane</keyword>
<proteinExistence type="inferred from homology"/>
<dbReference type="EMBL" id="FZOJ01000004">
    <property type="protein sequence ID" value="SNS11787.1"/>
    <property type="molecule type" value="Genomic_DNA"/>
</dbReference>
<keyword evidence="5 9" id="KW-0812">Transmembrane</keyword>
<evidence type="ECO:0000256" key="7">
    <source>
        <dbReference type="ARBA" id="ARBA00023136"/>
    </source>
</evidence>
<evidence type="ECO:0000256" key="6">
    <source>
        <dbReference type="ARBA" id="ARBA00022989"/>
    </source>
</evidence>
<dbReference type="OrthoDB" id="9794165at2"/>
<evidence type="ECO:0000256" key="1">
    <source>
        <dbReference type="ARBA" id="ARBA00004429"/>
    </source>
</evidence>
<evidence type="ECO:0000313" key="11">
    <source>
        <dbReference type="Proteomes" id="UP000198304"/>
    </source>
</evidence>
<reference evidence="11" key="1">
    <citation type="submission" date="2017-06" db="EMBL/GenBank/DDBJ databases">
        <authorList>
            <person name="Varghese N."/>
            <person name="Submissions S."/>
        </authorList>
    </citation>
    <scope>NUCLEOTIDE SEQUENCE [LARGE SCALE GENOMIC DNA]</scope>
    <source>
        <strain evidence="11">SCA</strain>
    </source>
</reference>
<keyword evidence="3" id="KW-1003">Cell membrane</keyword>
<dbReference type="AlphaFoldDB" id="A0A239BUT7"/>
<evidence type="ECO:0000256" key="3">
    <source>
        <dbReference type="ARBA" id="ARBA00022475"/>
    </source>
</evidence>
<accession>A0A239BUT7</accession>
<sequence length="172" mass="19524">MRLYDKIVKKPWPYWIGGSILAVLNVSLLIATDSVWKITTGFLYWGAAVLEKLGYNSADWYYFSAYDHGLKESETFFNNSYTVLNIAVIVGALLAVLWANEFKWKKIKNTRQFFFALIGGVLMGYGTRLSFGCNIGAYFSAIPSFSLHGWIFAVFMFAGAWLGSKILFKYIL</sequence>
<organism evidence="10 11">
    <name type="scientific">Anaerovirgula multivorans</name>
    <dbReference type="NCBI Taxonomy" id="312168"/>
    <lineage>
        <taxon>Bacteria</taxon>
        <taxon>Bacillati</taxon>
        <taxon>Bacillota</taxon>
        <taxon>Clostridia</taxon>
        <taxon>Peptostreptococcales</taxon>
        <taxon>Natronincolaceae</taxon>
        <taxon>Anaerovirgula</taxon>
    </lineage>
</organism>
<protein>
    <submittedName>
        <fullName evidence="10">Uncharacterized protein</fullName>
    </submittedName>
</protein>